<feature type="domain" description="RING-type" evidence="15">
    <location>
        <begin position="44"/>
        <end position="84"/>
    </location>
</feature>
<dbReference type="VEuPathDB" id="VectorBase:HLOH_049291"/>
<dbReference type="Pfam" id="PF13923">
    <property type="entry name" value="zf-C3HC4_2"/>
    <property type="match status" value="1"/>
</dbReference>
<keyword evidence="6" id="KW-0479">Metal-binding</keyword>
<keyword evidence="8" id="KW-0833">Ubl conjugation pathway</keyword>
<dbReference type="PANTHER" id="PTHR46076:SF3">
    <property type="entry name" value="E3 UBIQUITIN-PROTEIN LIGASE RING1"/>
    <property type="match status" value="1"/>
</dbReference>
<dbReference type="Gene3D" id="3.30.40.10">
    <property type="entry name" value="Zinc/RING finger domain, C3HC4 (zinc finger)"/>
    <property type="match status" value="1"/>
</dbReference>
<comment type="caution">
    <text evidence="16">The sequence shown here is derived from an EMBL/GenBank/DDBJ whole genome shotgun (WGS) entry which is preliminary data.</text>
</comment>
<keyword evidence="10" id="KW-0805">Transcription regulation</keyword>
<dbReference type="InterPro" id="IPR032443">
    <property type="entry name" value="RAWUL"/>
</dbReference>
<evidence type="ECO:0000256" key="9">
    <source>
        <dbReference type="ARBA" id="ARBA00022833"/>
    </source>
</evidence>
<dbReference type="PROSITE" id="PS00518">
    <property type="entry name" value="ZF_RING_1"/>
    <property type="match status" value="1"/>
</dbReference>
<dbReference type="CDD" id="cd17086">
    <property type="entry name" value="RAWUL_RING1_like"/>
    <property type="match status" value="1"/>
</dbReference>
<dbReference type="InterPro" id="IPR013083">
    <property type="entry name" value="Znf_RING/FYVE/PHD"/>
</dbReference>
<gene>
    <name evidence="16" type="ORF">HPB48_019570</name>
</gene>
<evidence type="ECO:0000256" key="2">
    <source>
        <dbReference type="ARBA" id="ARBA00004123"/>
    </source>
</evidence>
<dbReference type="OMA" id="WNVNKPL"/>
<protein>
    <recommendedName>
        <fullName evidence="4">RING-type E3 ubiquitin transferase</fullName>
        <ecNumber evidence="4">2.3.2.27</ecNumber>
    </recommendedName>
</protein>
<dbReference type="InterPro" id="IPR001841">
    <property type="entry name" value="Znf_RING"/>
</dbReference>
<organism evidence="16 17">
    <name type="scientific">Haemaphysalis longicornis</name>
    <name type="common">Bush tick</name>
    <dbReference type="NCBI Taxonomy" id="44386"/>
    <lineage>
        <taxon>Eukaryota</taxon>
        <taxon>Metazoa</taxon>
        <taxon>Ecdysozoa</taxon>
        <taxon>Arthropoda</taxon>
        <taxon>Chelicerata</taxon>
        <taxon>Arachnida</taxon>
        <taxon>Acari</taxon>
        <taxon>Parasitiformes</taxon>
        <taxon>Ixodida</taxon>
        <taxon>Ixodoidea</taxon>
        <taxon>Ixodidae</taxon>
        <taxon>Haemaphysalinae</taxon>
        <taxon>Haemaphysalis</taxon>
    </lineage>
</organism>
<evidence type="ECO:0000256" key="11">
    <source>
        <dbReference type="ARBA" id="ARBA00023163"/>
    </source>
</evidence>
<dbReference type="PROSITE" id="PS50089">
    <property type="entry name" value="ZF_RING_2"/>
    <property type="match status" value="1"/>
</dbReference>
<proteinExistence type="predicted"/>
<evidence type="ECO:0000256" key="4">
    <source>
        <dbReference type="ARBA" id="ARBA00012483"/>
    </source>
</evidence>
<dbReference type="CDD" id="cd16531">
    <property type="entry name" value="RING-HC_RING1-like"/>
    <property type="match status" value="1"/>
</dbReference>
<dbReference type="GO" id="GO:0061630">
    <property type="term" value="F:ubiquitin protein ligase activity"/>
    <property type="evidence" value="ECO:0007669"/>
    <property type="project" value="UniProtKB-EC"/>
</dbReference>
<feature type="compositionally biased region" description="Polar residues" evidence="14">
    <location>
        <begin position="122"/>
        <end position="132"/>
    </location>
</feature>
<evidence type="ECO:0000256" key="1">
    <source>
        <dbReference type="ARBA" id="ARBA00000900"/>
    </source>
</evidence>
<dbReference type="GO" id="GO:0008270">
    <property type="term" value="F:zinc ion binding"/>
    <property type="evidence" value="ECO:0007669"/>
    <property type="project" value="UniProtKB-KW"/>
</dbReference>
<keyword evidence="11" id="KW-0804">Transcription</keyword>
<evidence type="ECO:0000256" key="8">
    <source>
        <dbReference type="ARBA" id="ARBA00022786"/>
    </source>
</evidence>
<evidence type="ECO:0000256" key="13">
    <source>
        <dbReference type="PROSITE-ProRule" id="PRU00175"/>
    </source>
</evidence>
<evidence type="ECO:0000256" key="12">
    <source>
        <dbReference type="ARBA" id="ARBA00023242"/>
    </source>
</evidence>
<evidence type="ECO:0000313" key="16">
    <source>
        <dbReference type="EMBL" id="KAH9360968.1"/>
    </source>
</evidence>
<keyword evidence="7 13" id="KW-0863">Zinc-finger</keyword>
<feature type="compositionally biased region" description="Low complexity" evidence="14">
    <location>
        <begin position="165"/>
        <end position="175"/>
    </location>
</feature>
<dbReference type="PANTHER" id="PTHR46076">
    <property type="entry name" value="E3 UBIQUITIN-PROTEIN LIGASE RING1 / RING 2 FAMILY MEMBER"/>
    <property type="match status" value="1"/>
</dbReference>
<comment type="pathway">
    <text evidence="3">Protein modification; protein ubiquitination.</text>
</comment>
<feature type="region of interest" description="Disordered" evidence="14">
    <location>
        <begin position="122"/>
        <end position="251"/>
    </location>
</feature>
<evidence type="ECO:0000256" key="5">
    <source>
        <dbReference type="ARBA" id="ARBA00022679"/>
    </source>
</evidence>
<dbReference type="Proteomes" id="UP000821853">
    <property type="component" value="Chromosome 1"/>
</dbReference>
<evidence type="ECO:0000256" key="6">
    <source>
        <dbReference type="ARBA" id="ARBA00022723"/>
    </source>
</evidence>
<name>A0A9J6FF47_HAELO</name>
<keyword evidence="17" id="KW-1185">Reference proteome</keyword>
<evidence type="ECO:0000256" key="10">
    <source>
        <dbReference type="ARBA" id="ARBA00023015"/>
    </source>
</evidence>
<evidence type="ECO:0000256" key="7">
    <source>
        <dbReference type="ARBA" id="ARBA00022771"/>
    </source>
</evidence>
<dbReference type="SMART" id="SM00184">
    <property type="entry name" value="RING"/>
    <property type="match status" value="1"/>
</dbReference>
<evidence type="ECO:0000256" key="14">
    <source>
        <dbReference type="SAM" id="MobiDB-lite"/>
    </source>
</evidence>
<reference evidence="16 17" key="1">
    <citation type="journal article" date="2020" name="Cell">
        <title>Large-Scale Comparative Analyses of Tick Genomes Elucidate Their Genetic Diversity and Vector Capacities.</title>
        <authorList>
            <consortium name="Tick Genome and Microbiome Consortium (TIGMIC)"/>
            <person name="Jia N."/>
            <person name="Wang J."/>
            <person name="Shi W."/>
            <person name="Du L."/>
            <person name="Sun Y."/>
            <person name="Zhan W."/>
            <person name="Jiang J.F."/>
            <person name="Wang Q."/>
            <person name="Zhang B."/>
            <person name="Ji P."/>
            <person name="Bell-Sakyi L."/>
            <person name="Cui X.M."/>
            <person name="Yuan T.T."/>
            <person name="Jiang B.G."/>
            <person name="Yang W.F."/>
            <person name="Lam T.T."/>
            <person name="Chang Q.C."/>
            <person name="Ding S.J."/>
            <person name="Wang X.J."/>
            <person name="Zhu J.G."/>
            <person name="Ruan X.D."/>
            <person name="Zhao L."/>
            <person name="Wei J.T."/>
            <person name="Ye R.Z."/>
            <person name="Que T.C."/>
            <person name="Du C.H."/>
            <person name="Zhou Y.H."/>
            <person name="Cheng J.X."/>
            <person name="Dai P.F."/>
            <person name="Guo W.B."/>
            <person name="Han X.H."/>
            <person name="Huang E.J."/>
            <person name="Li L.F."/>
            <person name="Wei W."/>
            <person name="Gao Y.C."/>
            <person name="Liu J.Z."/>
            <person name="Shao H.Z."/>
            <person name="Wang X."/>
            <person name="Wang C.C."/>
            <person name="Yang T.C."/>
            <person name="Huo Q.B."/>
            <person name="Li W."/>
            <person name="Chen H.Y."/>
            <person name="Chen S.E."/>
            <person name="Zhou L.G."/>
            <person name="Ni X.B."/>
            <person name="Tian J.H."/>
            <person name="Sheng Y."/>
            <person name="Liu T."/>
            <person name="Pan Y.S."/>
            <person name="Xia L.Y."/>
            <person name="Li J."/>
            <person name="Zhao F."/>
            <person name="Cao W.C."/>
        </authorList>
    </citation>
    <scope>NUCLEOTIDE SEQUENCE [LARGE SCALE GENOMIC DNA]</scope>
    <source>
        <strain evidence="16">HaeL-2018</strain>
    </source>
</reference>
<dbReference type="GO" id="GO:0003682">
    <property type="term" value="F:chromatin binding"/>
    <property type="evidence" value="ECO:0007669"/>
    <property type="project" value="TreeGrafter"/>
</dbReference>
<dbReference type="Pfam" id="PF16207">
    <property type="entry name" value="RAWUL"/>
    <property type="match status" value="1"/>
</dbReference>
<evidence type="ECO:0000313" key="17">
    <source>
        <dbReference type="Proteomes" id="UP000821853"/>
    </source>
</evidence>
<keyword evidence="12" id="KW-0539">Nucleus</keyword>
<evidence type="ECO:0000256" key="3">
    <source>
        <dbReference type="ARBA" id="ARBA00004906"/>
    </source>
</evidence>
<keyword evidence="9" id="KW-0862">Zinc</keyword>
<dbReference type="GO" id="GO:0000151">
    <property type="term" value="C:ubiquitin ligase complex"/>
    <property type="evidence" value="ECO:0007669"/>
    <property type="project" value="InterPro"/>
</dbReference>
<dbReference type="AlphaFoldDB" id="A0A9J6FF47"/>
<dbReference type="InterPro" id="IPR017907">
    <property type="entry name" value="Znf_RING_CS"/>
</dbReference>
<dbReference type="EC" id="2.3.2.27" evidence="4"/>
<dbReference type="OrthoDB" id="337575at2759"/>
<dbReference type="InterPro" id="IPR043540">
    <property type="entry name" value="RING1/RING2"/>
</dbReference>
<accession>A0A9J6FF47</accession>
<dbReference type="SUPFAM" id="SSF57850">
    <property type="entry name" value="RING/U-box"/>
    <property type="match status" value="1"/>
</dbReference>
<dbReference type="GO" id="GO:0031519">
    <property type="term" value="C:PcG protein complex"/>
    <property type="evidence" value="ECO:0007669"/>
    <property type="project" value="TreeGrafter"/>
</dbReference>
<comment type="catalytic activity">
    <reaction evidence="1">
        <text>S-ubiquitinyl-[E2 ubiquitin-conjugating enzyme]-L-cysteine + [acceptor protein]-L-lysine = [E2 ubiquitin-conjugating enzyme]-L-cysteine + N(6)-ubiquitinyl-[acceptor protein]-L-lysine.</text>
        <dbReference type="EC" id="2.3.2.27"/>
    </reaction>
</comment>
<dbReference type="Gene3D" id="3.10.20.90">
    <property type="entry name" value="Phosphatidylinositol 3-kinase Catalytic Subunit, Chain A, domain 1"/>
    <property type="match status" value="1"/>
</dbReference>
<sequence length="359" mass="38730">MSSSGRETSWELSLYELNRTPQELITDSTEIAVSPSSLEEHFRCAICLDLTKNTMASMVCLHRFCQECIVPALRRGNKQCPICRTKLATKRSLRPDPNFDSLIEKLYPSGGENEAHQEQLVSNANRQPSQALAHSVEEGMSTQALNRGQRVRKHGGGEDDGGSGSTAPSSTAAHGVRLDGGPAAVHGGEASAPSTPGALSAPTANSTAERGHAPPAGGGGPLRPKTLQNSTVATESTGGETEETDAKETALNSEIELVLKPQPQMMREDSSAQVRYIKITANAKVAHVSTYLAIRLALEKLERDVSVPRSVAPFSLSIAVTPGQFALLPGSMTLDKVNKKFWTLNKPLELYYWHHLRRN</sequence>
<dbReference type="EMBL" id="JABSTR010000001">
    <property type="protein sequence ID" value="KAH9360968.1"/>
    <property type="molecule type" value="Genomic_DNA"/>
</dbReference>
<keyword evidence="5" id="KW-0808">Transferase</keyword>
<comment type="subcellular location">
    <subcellularLocation>
        <location evidence="2">Nucleus</location>
    </subcellularLocation>
</comment>
<evidence type="ECO:0000259" key="15">
    <source>
        <dbReference type="PROSITE" id="PS50089"/>
    </source>
</evidence>